<proteinExistence type="predicted"/>
<name>A0A6J6FEQ5_9ZZZZ</name>
<dbReference type="AlphaFoldDB" id="A0A6J6FEQ5"/>
<feature type="compositionally biased region" description="Basic and acidic residues" evidence="1">
    <location>
        <begin position="73"/>
        <end position="83"/>
    </location>
</feature>
<gene>
    <name evidence="2" type="ORF">UFOPK1722_01348</name>
</gene>
<reference evidence="2" key="1">
    <citation type="submission" date="2020-05" db="EMBL/GenBank/DDBJ databases">
        <authorList>
            <person name="Chiriac C."/>
            <person name="Salcher M."/>
            <person name="Ghai R."/>
            <person name="Kavagutti S V."/>
        </authorList>
    </citation>
    <scope>NUCLEOTIDE SEQUENCE</scope>
</reference>
<protein>
    <submittedName>
        <fullName evidence="2">Unannotated protein</fullName>
    </submittedName>
</protein>
<feature type="compositionally biased region" description="Polar residues" evidence="1">
    <location>
        <begin position="45"/>
        <end position="54"/>
    </location>
</feature>
<evidence type="ECO:0000313" key="2">
    <source>
        <dbReference type="EMBL" id="CAB4585875.1"/>
    </source>
</evidence>
<dbReference type="EMBL" id="CAEZTS010000128">
    <property type="protein sequence ID" value="CAB4585875.1"/>
    <property type="molecule type" value="Genomic_DNA"/>
</dbReference>
<accession>A0A6J6FEQ5</accession>
<sequence length="83" mass="9082">MDNLPPHDTTSGASAMSGTVCDSTRYGRIPRSATLNRAMRMESPRPSTVPTKKPTNARRNENHAPASTTDQIFRSEPRTSGRP</sequence>
<feature type="compositionally biased region" description="Polar residues" evidence="1">
    <location>
        <begin position="8"/>
        <end position="22"/>
    </location>
</feature>
<feature type="region of interest" description="Disordered" evidence="1">
    <location>
        <begin position="1"/>
        <end position="83"/>
    </location>
</feature>
<organism evidence="2">
    <name type="scientific">freshwater metagenome</name>
    <dbReference type="NCBI Taxonomy" id="449393"/>
    <lineage>
        <taxon>unclassified sequences</taxon>
        <taxon>metagenomes</taxon>
        <taxon>ecological metagenomes</taxon>
    </lineage>
</organism>
<evidence type="ECO:0000256" key="1">
    <source>
        <dbReference type="SAM" id="MobiDB-lite"/>
    </source>
</evidence>